<dbReference type="Proteomes" id="UP000077829">
    <property type="component" value="Plasmid pP27494_2"/>
</dbReference>
<geneLocation type="plasmid" evidence="2">
    <name>pp27494_2</name>
</geneLocation>
<organism evidence="1 2">
    <name type="scientific">Pseudomonas antarctica</name>
    <dbReference type="NCBI Taxonomy" id="219572"/>
    <lineage>
        <taxon>Bacteria</taxon>
        <taxon>Pseudomonadati</taxon>
        <taxon>Pseudomonadota</taxon>
        <taxon>Gammaproteobacteria</taxon>
        <taxon>Pseudomonadales</taxon>
        <taxon>Pseudomonadaceae</taxon>
        <taxon>Pseudomonas</taxon>
    </lineage>
</organism>
<dbReference type="KEGG" id="panr:A7J50_6040"/>
<protein>
    <submittedName>
        <fullName evidence="1">Uncharacterized protein</fullName>
    </submittedName>
</protein>
<dbReference type="PATRIC" id="fig|219572.3.peg.6200"/>
<accession>A0A172ZAB3</accession>
<sequence length="67" mass="7710">MAVEDKHVLLGFMIDQQHKRRFNAAMQLEGTTASVRLREAIAQYLDDLDAGVENPQIRLELKDRKSQ</sequence>
<gene>
    <name evidence="1" type="ORF">A7J50_6040</name>
</gene>
<proteinExistence type="predicted"/>
<keyword evidence="1" id="KW-0614">Plasmid</keyword>
<dbReference type="AlphaFoldDB" id="A0A172ZAB3"/>
<reference evidence="1 2" key="1">
    <citation type="submission" date="2016-05" db="EMBL/GenBank/DDBJ databases">
        <title>Complete genome sequence of Pseudomonas antarctica PAMC 27494.</title>
        <authorList>
            <person name="Lee J."/>
        </authorList>
    </citation>
    <scope>NUCLEOTIDE SEQUENCE [LARGE SCALE GENOMIC DNA]</scope>
    <source>
        <strain evidence="1 2">PAMC 27494</strain>
        <plasmid evidence="2">Plasmid pp27494_2</plasmid>
    </source>
</reference>
<dbReference type="EMBL" id="CP015602">
    <property type="protein sequence ID" value="ANF89328.1"/>
    <property type="molecule type" value="Genomic_DNA"/>
</dbReference>
<evidence type="ECO:0000313" key="2">
    <source>
        <dbReference type="Proteomes" id="UP000077829"/>
    </source>
</evidence>
<name>A0A172ZAB3_9PSED</name>
<evidence type="ECO:0000313" key="1">
    <source>
        <dbReference type="EMBL" id="ANF89328.1"/>
    </source>
</evidence>